<accession>A0ABT1W7R8</accession>
<gene>
    <name evidence="1" type="ORF">NFI95_06910</name>
</gene>
<comment type="caution">
    <text evidence="1">The sequence shown here is derived from an EMBL/GenBank/DDBJ whole genome shotgun (WGS) entry which is preliminary data.</text>
</comment>
<organism evidence="1 2">
    <name type="scientific">Endosaccharibacter trunci</name>
    <dbReference type="NCBI Taxonomy" id="2812733"/>
    <lineage>
        <taxon>Bacteria</taxon>
        <taxon>Pseudomonadati</taxon>
        <taxon>Pseudomonadota</taxon>
        <taxon>Alphaproteobacteria</taxon>
        <taxon>Acetobacterales</taxon>
        <taxon>Acetobacteraceae</taxon>
        <taxon>Endosaccharibacter</taxon>
    </lineage>
</organism>
<reference evidence="1 2" key="1">
    <citation type="submission" date="2022-06" db="EMBL/GenBank/DDBJ databases">
        <title>Endosaccharibacter gen. nov., sp. nov., endophytic bacteria isolated from sugarcane.</title>
        <authorList>
            <person name="Pitiwittayakul N."/>
            <person name="Yukphan P."/>
            <person name="Charoenyingcharoen P."/>
            <person name="Tanasupawat S."/>
        </authorList>
    </citation>
    <scope>NUCLEOTIDE SEQUENCE [LARGE SCALE GENOMIC DNA]</scope>
    <source>
        <strain evidence="1 2">KSS8</strain>
    </source>
</reference>
<dbReference type="InterPro" id="IPR008179">
    <property type="entry name" value="HisE"/>
</dbReference>
<dbReference type="CDD" id="cd11534">
    <property type="entry name" value="NTP-PPase_HisIE_like"/>
    <property type="match status" value="1"/>
</dbReference>
<protein>
    <submittedName>
        <fullName evidence="1">Uncharacterized protein</fullName>
    </submittedName>
</protein>
<name>A0ABT1W7R8_9PROT</name>
<evidence type="ECO:0000313" key="1">
    <source>
        <dbReference type="EMBL" id="MCQ8278176.1"/>
    </source>
</evidence>
<dbReference type="Proteomes" id="UP001524587">
    <property type="component" value="Unassembled WGS sequence"/>
</dbReference>
<dbReference type="EMBL" id="JAMSKV010000004">
    <property type="protein sequence ID" value="MCQ8278176.1"/>
    <property type="molecule type" value="Genomic_DNA"/>
</dbReference>
<sequence length="129" mass="14401">MTIRAGTVQPVLRTLWRRSVSGTEAPPIGPGEDSPETLPVLSRSFGETAMACVSASIRADRDALVGKSADLFEHLFEIWAAFGLDPREVWVELHKREQLGTLLMQLNLAQNQLPRRVLKPWRVDSTKLP</sequence>
<dbReference type="RefSeq" id="WP_422863637.1">
    <property type="nucleotide sequence ID" value="NZ_JAMSKV010000004.1"/>
</dbReference>
<evidence type="ECO:0000313" key="2">
    <source>
        <dbReference type="Proteomes" id="UP001524587"/>
    </source>
</evidence>
<proteinExistence type="predicted"/>
<dbReference type="SUPFAM" id="SSF101386">
    <property type="entry name" value="all-alpha NTP pyrophosphatases"/>
    <property type="match status" value="1"/>
</dbReference>
<keyword evidence="2" id="KW-1185">Reference proteome</keyword>